<sequence length="128" mass="15856">MWRFSRKDERFVNVERPTAISGYNRHMPWEARVLVIRISTGQARDKHWRQEMVVGHLHFAFRRVTSVQNAWTRYRQIYPEQLTLESRWNIVLHYLTTYRYYVEPFERTGRRVVREWRKRLDSTALATW</sequence>
<accession>A0A8D8XV04</accession>
<proteinExistence type="predicted"/>
<reference evidence="1" key="1">
    <citation type="submission" date="2021-05" db="EMBL/GenBank/DDBJ databases">
        <authorList>
            <person name="Alioto T."/>
            <person name="Alioto T."/>
            <person name="Gomez Garrido J."/>
        </authorList>
    </citation>
    <scope>NUCLEOTIDE SEQUENCE</scope>
</reference>
<evidence type="ECO:0000313" key="1">
    <source>
        <dbReference type="EMBL" id="CAG6708214.1"/>
    </source>
</evidence>
<dbReference type="EMBL" id="HBUF01344853">
    <property type="protein sequence ID" value="CAG6708214.1"/>
    <property type="molecule type" value="Transcribed_RNA"/>
</dbReference>
<protein>
    <submittedName>
        <fullName evidence="1">Uncharacterized protein</fullName>
    </submittedName>
</protein>
<dbReference type="AlphaFoldDB" id="A0A8D8XV04"/>
<organism evidence="1">
    <name type="scientific">Cacopsylla melanoneura</name>
    <dbReference type="NCBI Taxonomy" id="428564"/>
    <lineage>
        <taxon>Eukaryota</taxon>
        <taxon>Metazoa</taxon>
        <taxon>Ecdysozoa</taxon>
        <taxon>Arthropoda</taxon>
        <taxon>Hexapoda</taxon>
        <taxon>Insecta</taxon>
        <taxon>Pterygota</taxon>
        <taxon>Neoptera</taxon>
        <taxon>Paraneoptera</taxon>
        <taxon>Hemiptera</taxon>
        <taxon>Sternorrhyncha</taxon>
        <taxon>Psylloidea</taxon>
        <taxon>Psyllidae</taxon>
        <taxon>Psyllinae</taxon>
        <taxon>Cacopsylla</taxon>
    </lineage>
</organism>
<name>A0A8D8XV04_9HEMI</name>